<evidence type="ECO:0000256" key="16">
    <source>
        <dbReference type="ARBA" id="ARBA00023170"/>
    </source>
</evidence>
<organism evidence="22 23">
    <name type="scientific">Ceratodon purpureus</name>
    <name type="common">Fire moss</name>
    <name type="synonym">Dicranum purpureum</name>
    <dbReference type="NCBI Taxonomy" id="3225"/>
    <lineage>
        <taxon>Eukaryota</taxon>
        <taxon>Viridiplantae</taxon>
        <taxon>Streptophyta</taxon>
        <taxon>Embryophyta</taxon>
        <taxon>Bryophyta</taxon>
        <taxon>Bryophytina</taxon>
        <taxon>Bryopsida</taxon>
        <taxon>Dicranidae</taxon>
        <taxon>Pseudoditrichales</taxon>
        <taxon>Ditrichaceae</taxon>
        <taxon>Ceratodon</taxon>
    </lineage>
</organism>
<evidence type="ECO:0000256" key="1">
    <source>
        <dbReference type="ARBA" id="ARBA00004236"/>
    </source>
</evidence>
<keyword evidence="15 20" id="KW-0472">Membrane</keyword>
<dbReference type="PROSITE" id="PS00108">
    <property type="entry name" value="PROTEIN_KINASE_ST"/>
    <property type="match status" value="1"/>
</dbReference>
<dbReference type="Pfam" id="PF00069">
    <property type="entry name" value="Pkinase"/>
    <property type="match status" value="1"/>
</dbReference>
<dbReference type="PROSITE" id="PS50011">
    <property type="entry name" value="PROTEIN_KINASE_DOM"/>
    <property type="match status" value="1"/>
</dbReference>
<evidence type="ECO:0000256" key="7">
    <source>
        <dbReference type="ARBA" id="ARBA00022679"/>
    </source>
</evidence>
<feature type="transmembrane region" description="Helical" evidence="20">
    <location>
        <begin position="522"/>
        <end position="548"/>
    </location>
</feature>
<dbReference type="Gene3D" id="3.80.10.10">
    <property type="entry name" value="Ribonuclease Inhibitor"/>
    <property type="match status" value="2"/>
</dbReference>
<dbReference type="GO" id="GO:0005524">
    <property type="term" value="F:ATP binding"/>
    <property type="evidence" value="ECO:0007669"/>
    <property type="project" value="UniProtKB-UniRule"/>
</dbReference>
<dbReference type="GO" id="GO:0004674">
    <property type="term" value="F:protein serine/threonine kinase activity"/>
    <property type="evidence" value="ECO:0007669"/>
    <property type="project" value="UniProtKB-KW"/>
</dbReference>
<gene>
    <name evidence="22" type="ORF">KC19_8G041600</name>
</gene>
<evidence type="ECO:0000256" key="14">
    <source>
        <dbReference type="ARBA" id="ARBA00022989"/>
    </source>
</evidence>
<dbReference type="SUPFAM" id="SSF52047">
    <property type="entry name" value="RNI-like"/>
    <property type="match status" value="1"/>
</dbReference>
<dbReference type="AlphaFoldDB" id="A0A8T0GYM9"/>
<keyword evidence="9" id="KW-0732">Signal</keyword>
<dbReference type="Proteomes" id="UP000822688">
    <property type="component" value="Chromosome 8"/>
</dbReference>
<feature type="domain" description="Protein kinase" evidence="21">
    <location>
        <begin position="593"/>
        <end position="871"/>
    </location>
</feature>
<feature type="compositionally biased region" description="Low complexity" evidence="19">
    <location>
        <begin position="905"/>
        <end position="923"/>
    </location>
</feature>
<feature type="region of interest" description="Disordered" evidence="19">
    <location>
        <begin position="897"/>
        <end position="934"/>
    </location>
</feature>
<evidence type="ECO:0000256" key="17">
    <source>
        <dbReference type="ARBA" id="ARBA00023180"/>
    </source>
</evidence>
<evidence type="ECO:0000256" key="11">
    <source>
        <dbReference type="ARBA" id="ARBA00022741"/>
    </source>
</evidence>
<dbReference type="SMART" id="SM00220">
    <property type="entry name" value="S_TKc"/>
    <property type="match status" value="1"/>
</dbReference>
<dbReference type="InterPro" id="IPR008271">
    <property type="entry name" value="Ser/Thr_kinase_AS"/>
</dbReference>
<feature type="binding site" evidence="18">
    <location>
        <position position="622"/>
    </location>
    <ligand>
        <name>ATP</name>
        <dbReference type="ChEBI" id="CHEBI:30616"/>
    </ligand>
</feature>
<evidence type="ECO:0000256" key="4">
    <source>
        <dbReference type="ARBA" id="ARBA00022475"/>
    </source>
</evidence>
<evidence type="ECO:0000256" key="10">
    <source>
        <dbReference type="ARBA" id="ARBA00022737"/>
    </source>
</evidence>
<dbReference type="EMBL" id="CM026429">
    <property type="protein sequence ID" value="KAG0563565.1"/>
    <property type="molecule type" value="Genomic_DNA"/>
</dbReference>
<evidence type="ECO:0000256" key="13">
    <source>
        <dbReference type="ARBA" id="ARBA00022840"/>
    </source>
</evidence>
<keyword evidence="14 20" id="KW-1133">Transmembrane helix</keyword>
<dbReference type="PROSITE" id="PS00107">
    <property type="entry name" value="PROTEIN_KINASE_ATP"/>
    <property type="match status" value="1"/>
</dbReference>
<dbReference type="InterPro" id="IPR000719">
    <property type="entry name" value="Prot_kinase_dom"/>
</dbReference>
<keyword evidence="11 18" id="KW-0547">Nucleotide-binding</keyword>
<accession>A0A8T0GYM9</accession>
<evidence type="ECO:0000256" key="3">
    <source>
        <dbReference type="ARBA" id="ARBA00012513"/>
    </source>
</evidence>
<keyword evidence="13 18" id="KW-0067">ATP-binding</keyword>
<keyword evidence="23" id="KW-1185">Reference proteome</keyword>
<dbReference type="GO" id="GO:0005886">
    <property type="term" value="C:plasma membrane"/>
    <property type="evidence" value="ECO:0007669"/>
    <property type="project" value="UniProtKB-SubCell"/>
</dbReference>
<sequence>MSCRYLVRRDLAGEIPPEIGSLSALQNLDLSFNSGLVGEVPAELGSLTSLVYLSLQQCGLSGMIPPSLGKLVNMKFFALNNNRFTGEIPSALGALVNLTWFDVASNRLSGPLPVSTSSADGLGLDTWPNIKHYHLNDNNFSGFIPPELGNAPNLLHMLLEVNSFSGPIPVTFGNLSKLVILSLHYNKLTGPIPSTLNPGLHQIRVSNNQLSGTLPDLSALNQLEYVDFSNNSFDPQPFPAWLNSSSSTLQTIRFENGSLTGPLPVDILHYPALEGLYLQRNQLNGSLTIPENIGKALRYVSLQSNNILSIVQTAPNTTVLPEIQLEDNPLCNKDTSGLVEVSPTLCSAEVESIGSNSSATKWISPLDSNNSCQSPCTNSWLTLNPYDCNCGVPLIVTLEFRALTSSNIDDDALWESLRNQTYVSLSNLISQNNPPLKLEETQIWIKNAFFNETQVDTSKVQAKLYIFPLAGSVIVDQLTEDFIKTSFTYQKVTYASPFKPEIVIGIEPSRDIGRVVSGISKAVIIGIAVGAGALLALVAFLALVVLRLKRRAEEERKKNPFASWQKAEAGEAPSLKGARWFTFDDIKSMTNNFDDDNTLGVGGYGKVYKGVMAGTGAVLAVKRAQEGSKQGAQEFKNEIELLSRVHHNNLVGLVGFCYEKAEQMLVYEYMPNGSLTDWLRGGKSDQPLDWDRRLLIALGAARGVAYLHENANPPIIHRDVKACNILLDKSMNAKVADFGLSMLVPDEHDKRNHTIKGTTGYLDPEYYATSIMTPKSDVYSFGVVLLELVTGKPPVSRDGHIVNQLKNTLNRAGLTGVFELLDPVLVDTPVQDLDTFVKIALECVGDTSIERPSMHEVVKQLEALVGPKSYFMPGGDNTVSAKPEKRKQRLLVKVPNEFPDGFEPASGQVSQASASASSQQSFSKYSGGFDPSPR</sequence>
<keyword evidence="6" id="KW-0433">Leucine-rich repeat</keyword>
<name>A0A8T0GYM9_CERPU</name>
<evidence type="ECO:0000259" key="21">
    <source>
        <dbReference type="PROSITE" id="PS50011"/>
    </source>
</evidence>
<reference evidence="22" key="1">
    <citation type="submission" date="2020-06" db="EMBL/GenBank/DDBJ databases">
        <title>WGS assembly of Ceratodon purpureus strain R40.</title>
        <authorList>
            <person name="Carey S.B."/>
            <person name="Jenkins J."/>
            <person name="Shu S."/>
            <person name="Lovell J.T."/>
            <person name="Sreedasyam A."/>
            <person name="Maumus F."/>
            <person name="Tiley G.P."/>
            <person name="Fernandez-Pozo N."/>
            <person name="Barry K."/>
            <person name="Chen C."/>
            <person name="Wang M."/>
            <person name="Lipzen A."/>
            <person name="Daum C."/>
            <person name="Saski C.A."/>
            <person name="Payton A.C."/>
            <person name="Mcbreen J.C."/>
            <person name="Conrad R.E."/>
            <person name="Kollar L.M."/>
            <person name="Olsson S."/>
            <person name="Huttunen S."/>
            <person name="Landis J.B."/>
            <person name="Wickett N.J."/>
            <person name="Johnson M.G."/>
            <person name="Rensing S.A."/>
            <person name="Grimwood J."/>
            <person name="Schmutz J."/>
            <person name="Mcdaniel S.F."/>
        </authorList>
    </citation>
    <scope>NUCLEOTIDE SEQUENCE</scope>
    <source>
        <strain evidence="22">R40</strain>
    </source>
</reference>
<protein>
    <recommendedName>
        <fullName evidence="3">non-specific serine/threonine protein kinase</fullName>
        <ecNumber evidence="3">2.7.11.1</ecNumber>
    </recommendedName>
</protein>
<dbReference type="CDD" id="cd14066">
    <property type="entry name" value="STKc_IRAK"/>
    <property type="match status" value="1"/>
</dbReference>
<dbReference type="InterPro" id="IPR011009">
    <property type="entry name" value="Kinase-like_dom_sf"/>
</dbReference>
<evidence type="ECO:0000256" key="15">
    <source>
        <dbReference type="ARBA" id="ARBA00023136"/>
    </source>
</evidence>
<dbReference type="EMBL" id="CM026429">
    <property type="protein sequence ID" value="KAG0563563.1"/>
    <property type="molecule type" value="Genomic_DNA"/>
</dbReference>
<evidence type="ECO:0000313" key="23">
    <source>
        <dbReference type="Proteomes" id="UP000822688"/>
    </source>
</evidence>
<evidence type="ECO:0000256" key="19">
    <source>
        <dbReference type="SAM" id="MobiDB-lite"/>
    </source>
</evidence>
<keyword evidence="12" id="KW-0418">Kinase</keyword>
<evidence type="ECO:0000256" key="18">
    <source>
        <dbReference type="PROSITE-ProRule" id="PRU10141"/>
    </source>
</evidence>
<evidence type="ECO:0000256" key="12">
    <source>
        <dbReference type="ARBA" id="ARBA00022777"/>
    </source>
</evidence>
<evidence type="ECO:0000256" key="8">
    <source>
        <dbReference type="ARBA" id="ARBA00022692"/>
    </source>
</evidence>
<keyword evidence="16" id="KW-0675">Receptor</keyword>
<evidence type="ECO:0000256" key="6">
    <source>
        <dbReference type="ARBA" id="ARBA00022614"/>
    </source>
</evidence>
<evidence type="ECO:0000313" key="22">
    <source>
        <dbReference type="EMBL" id="KAG0563565.1"/>
    </source>
</evidence>
<evidence type="ECO:0000256" key="9">
    <source>
        <dbReference type="ARBA" id="ARBA00022729"/>
    </source>
</evidence>
<proteinExistence type="predicted"/>
<keyword evidence="4" id="KW-1003">Cell membrane</keyword>
<dbReference type="Gene3D" id="1.10.510.10">
    <property type="entry name" value="Transferase(Phosphotransferase) domain 1"/>
    <property type="match status" value="1"/>
</dbReference>
<dbReference type="InterPro" id="IPR032675">
    <property type="entry name" value="LRR_dom_sf"/>
</dbReference>
<dbReference type="FunFam" id="3.80.10.10:FF:000383">
    <property type="entry name" value="Leucine-rich repeat receptor protein kinase EMS1"/>
    <property type="match status" value="1"/>
</dbReference>
<comment type="caution">
    <text evidence="22">The sequence shown here is derived from an EMBL/GenBank/DDBJ whole genome shotgun (WGS) entry which is preliminary data.</text>
</comment>
<evidence type="ECO:0000256" key="20">
    <source>
        <dbReference type="SAM" id="Phobius"/>
    </source>
</evidence>
<dbReference type="PANTHER" id="PTHR45974">
    <property type="entry name" value="RECEPTOR-LIKE PROTEIN 55"/>
    <property type="match status" value="1"/>
</dbReference>
<evidence type="ECO:0000256" key="5">
    <source>
        <dbReference type="ARBA" id="ARBA00022527"/>
    </source>
</evidence>
<keyword evidence="5" id="KW-0723">Serine/threonine-protein kinase</keyword>
<dbReference type="InterPro" id="IPR017441">
    <property type="entry name" value="Protein_kinase_ATP_BS"/>
</dbReference>
<dbReference type="Pfam" id="PF00560">
    <property type="entry name" value="LRR_1"/>
    <property type="match status" value="2"/>
</dbReference>
<dbReference type="SUPFAM" id="SSF56112">
    <property type="entry name" value="Protein kinase-like (PK-like)"/>
    <property type="match status" value="1"/>
</dbReference>
<keyword evidence="7" id="KW-0808">Transferase</keyword>
<keyword evidence="17" id="KW-0325">Glycoprotein</keyword>
<dbReference type="Gene3D" id="3.30.200.20">
    <property type="entry name" value="Phosphorylase Kinase, domain 1"/>
    <property type="match status" value="1"/>
</dbReference>
<dbReference type="FunFam" id="1.10.510.10:FF:000453">
    <property type="entry name" value="LRR receptor-like serine/threonine-protein kinase HSL2"/>
    <property type="match status" value="1"/>
</dbReference>
<keyword evidence="10" id="KW-0677">Repeat</keyword>
<evidence type="ECO:0000256" key="2">
    <source>
        <dbReference type="ARBA" id="ARBA00004479"/>
    </source>
</evidence>
<dbReference type="InterPro" id="IPR001611">
    <property type="entry name" value="Leu-rich_rpt"/>
</dbReference>
<dbReference type="FunFam" id="3.80.10.10:FF:000041">
    <property type="entry name" value="LRR receptor-like serine/threonine-protein kinase ERECTA"/>
    <property type="match status" value="1"/>
</dbReference>
<dbReference type="EC" id="2.7.11.1" evidence="3"/>
<keyword evidence="8 20" id="KW-0812">Transmembrane</keyword>
<dbReference type="FunFam" id="3.30.200.20:FF:000328">
    <property type="entry name" value="Leucine-rich repeat protein kinase family protein"/>
    <property type="match status" value="1"/>
</dbReference>
<dbReference type="PANTHER" id="PTHR45974:SF266">
    <property type="entry name" value="LEUCINE-RICH REPEAT RECEPTOR PROTEIN KINASE HPCA1"/>
    <property type="match status" value="1"/>
</dbReference>
<comment type="subcellular location">
    <subcellularLocation>
        <location evidence="1">Cell membrane</location>
    </subcellularLocation>
    <subcellularLocation>
        <location evidence="2">Membrane</location>
        <topology evidence="2">Single-pass type I membrane protein</topology>
    </subcellularLocation>
</comment>